<dbReference type="InterPro" id="IPR032783">
    <property type="entry name" value="AraC_lig"/>
</dbReference>
<dbReference type="EMBL" id="SLWN01000007">
    <property type="protein sequence ID" value="TCO26504.1"/>
    <property type="molecule type" value="Genomic_DNA"/>
</dbReference>
<keyword evidence="7" id="KW-1185">Reference proteome</keyword>
<dbReference type="InterPro" id="IPR018060">
    <property type="entry name" value="HTH_AraC"/>
</dbReference>
<proteinExistence type="predicted"/>
<dbReference type="PROSITE" id="PS00041">
    <property type="entry name" value="HTH_ARAC_FAMILY_1"/>
    <property type="match status" value="1"/>
</dbReference>
<dbReference type="InterPro" id="IPR050204">
    <property type="entry name" value="AraC_XylS_family_regulators"/>
</dbReference>
<evidence type="ECO:0000259" key="5">
    <source>
        <dbReference type="PROSITE" id="PS01124"/>
    </source>
</evidence>
<dbReference type="SMART" id="SM00342">
    <property type="entry name" value="HTH_ARAC"/>
    <property type="match status" value="1"/>
</dbReference>
<dbReference type="Pfam" id="PF12852">
    <property type="entry name" value="Cupin_6"/>
    <property type="match status" value="1"/>
</dbReference>
<dbReference type="PANTHER" id="PTHR46796:SF7">
    <property type="entry name" value="ARAC FAMILY TRANSCRIPTIONAL REGULATOR"/>
    <property type="match status" value="1"/>
</dbReference>
<keyword evidence="2 6" id="KW-0238">DNA-binding</keyword>
<dbReference type="PANTHER" id="PTHR46796">
    <property type="entry name" value="HTH-TYPE TRANSCRIPTIONAL ACTIVATOR RHAS-RELATED"/>
    <property type="match status" value="1"/>
</dbReference>
<organism evidence="6 7">
    <name type="scientific">Kribbella steppae</name>
    <dbReference type="NCBI Taxonomy" id="2512223"/>
    <lineage>
        <taxon>Bacteria</taxon>
        <taxon>Bacillati</taxon>
        <taxon>Actinomycetota</taxon>
        <taxon>Actinomycetes</taxon>
        <taxon>Propionibacteriales</taxon>
        <taxon>Kribbellaceae</taxon>
        <taxon>Kribbella</taxon>
    </lineage>
</organism>
<dbReference type="Gene3D" id="2.60.120.10">
    <property type="entry name" value="Jelly Rolls"/>
    <property type="match status" value="1"/>
</dbReference>
<evidence type="ECO:0000256" key="2">
    <source>
        <dbReference type="ARBA" id="ARBA00023125"/>
    </source>
</evidence>
<dbReference type="InterPro" id="IPR009057">
    <property type="entry name" value="Homeodomain-like_sf"/>
</dbReference>
<keyword evidence="3" id="KW-0010">Activator</keyword>
<dbReference type="GO" id="GO:0043565">
    <property type="term" value="F:sequence-specific DNA binding"/>
    <property type="evidence" value="ECO:0007669"/>
    <property type="project" value="InterPro"/>
</dbReference>
<evidence type="ECO:0000256" key="1">
    <source>
        <dbReference type="ARBA" id="ARBA00023015"/>
    </source>
</evidence>
<dbReference type="SUPFAM" id="SSF51215">
    <property type="entry name" value="Regulatory protein AraC"/>
    <property type="match status" value="1"/>
</dbReference>
<dbReference type="AlphaFoldDB" id="A0A4R2HEX2"/>
<dbReference type="PROSITE" id="PS01124">
    <property type="entry name" value="HTH_ARAC_FAMILY_2"/>
    <property type="match status" value="1"/>
</dbReference>
<gene>
    <name evidence="6" type="ORF">EV652_107396</name>
</gene>
<evidence type="ECO:0000256" key="4">
    <source>
        <dbReference type="ARBA" id="ARBA00023163"/>
    </source>
</evidence>
<dbReference type="Proteomes" id="UP000294508">
    <property type="component" value="Unassembled WGS sequence"/>
</dbReference>
<dbReference type="SUPFAM" id="SSF46689">
    <property type="entry name" value="Homeodomain-like"/>
    <property type="match status" value="2"/>
</dbReference>
<evidence type="ECO:0000313" key="6">
    <source>
        <dbReference type="EMBL" id="TCO26504.1"/>
    </source>
</evidence>
<protein>
    <submittedName>
        <fullName evidence="6">AraC-like DNA-binding protein</fullName>
    </submittedName>
</protein>
<dbReference type="InterPro" id="IPR037923">
    <property type="entry name" value="HTH-like"/>
</dbReference>
<reference evidence="6 7" key="1">
    <citation type="journal article" date="2015" name="Stand. Genomic Sci.">
        <title>Genomic Encyclopedia of Bacterial and Archaeal Type Strains, Phase III: the genomes of soil and plant-associated and newly described type strains.</title>
        <authorList>
            <person name="Whitman W.B."/>
            <person name="Woyke T."/>
            <person name="Klenk H.P."/>
            <person name="Zhou Y."/>
            <person name="Lilburn T.G."/>
            <person name="Beck B.J."/>
            <person name="De Vos P."/>
            <person name="Vandamme P."/>
            <person name="Eisen J.A."/>
            <person name="Garrity G."/>
            <person name="Hugenholtz P."/>
            <person name="Kyrpides N.C."/>
        </authorList>
    </citation>
    <scope>NUCLEOTIDE SEQUENCE [LARGE SCALE GENOMIC DNA]</scope>
    <source>
        <strain evidence="6 7">VKM Ac-2572</strain>
    </source>
</reference>
<dbReference type="InterPro" id="IPR018062">
    <property type="entry name" value="HTH_AraC-typ_CS"/>
</dbReference>
<comment type="caution">
    <text evidence="6">The sequence shown here is derived from an EMBL/GenBank/DDBJ whole genome shotgun (WGS) entry which is preliminary data.</text>
</comment>
<evidence type="ECO:0000313" key="7">
    <source>
        <dbReference type="Proteomes" id="UP000294508"/>
    </source>
</evidence>
<dbReference type="GO" id="GO:0003700">
    <property type="term" value="F:DNA-binding transcription factor activity"/>
    <property type="evidence" value="ECO:0007669"/>
    <property type="project" value="InterPro"/>
</dbReference>
<sequence>MAINLQSMSIRPDGLDPWAPRDALGEALYQVRMRGVFYSQTEAGAPWALELPPFGNCVTFHLVTRGGGWLEVADNAPVYLRAGDIALVPHGRGHWMRSHPDAPVTGRADELPQQMVNEHFSVLRCGGDGARSTLICGVVSFDQPGVRRLLDLLPPIMHLEDTGEGESRIRDAIHMMTAELRRPRPGGEAVTTRLADILMIEAIRTWLARDPAAQSGWLGALQDPQLGRAIAAVHRSPGHDWTVESLAREAAMSRSAFAARFTELVGEPAMRYVTRCRMELAHSRLEHGDTTVAAVAADLGYQSEASFSRAFARIAGTSPGAVRRGHGNKSLR</sequence>
<dbReference type="Pfam" id="PF12833">
    <property type="entry name" value="HTH_18"/>
    <property type="match status" value="1"/>
</dbReference>
<keyword evidence="4" id="KW-0804">Transcription</keyword>
<keyword evidence="1" id="KW-0805">Transcription regulation</keyword>
<accession>A0A4R2HEX2</accession>
<feature type="domain" description="HTH araC/xylS-type" evidence="5">
    <location>
        <begin position="227"/>
        <end position="325"/>
    </location>
</feature>
<evidence type="ECO:0000256" key="3">
    <source>
        <dbReference type="ARBA" id="ARBA00023159"/>
    </source>
</evidence>
<dbReference type="InterPro" id="IPR014710">
    <property type="entry name" value="RmlC-like_jellyroll"/>
</dbReference>
<dbReference type="Gene3D" id="1.10.10.60">
    <property type="entry name" value="Homeodomain-like"/>
    <property type="match status" value="1"/>
</dbReference>
<name>A0A4R2HEX2_9ACTN</name>